<proteinExistence type="predicted"/>
<dbReference type="Pfam" id="PF00583">
    <property type="entry name" value="Acetyltransf_1"/>
    <property type="match status" value="1"/>
</dbReference>
<dbReference type="AlphaFoldDB" id="A0A9D1KN61"/>
<dbReference type="PROSITE" id="PS51186">
    <property type="entry name" value="GNAT"/>
    <property type="match status" value="1"/>
</dbReference>
<dbReference type="Proteomes" id="UP000886842">
    <property type="component" value="Unassembled WGS sequence"/>
</dbReference>
<dbReference type="GO" id="GO:0016747">
    <property type="term" value="F:acyltransferase activity, transferring groups other than amino-acyl groups"/>
    <property type="evidence" value="ECO:0007669"/>
    <property type="project" value="InterPro"/>
</dbReference>
<dbReference type="InterPro" id="IPR000182">
    <property type="entry name" value="GNAT_dom"/>
</dbReference>
<dbReference type="InterPro" id="IPR025289">
    <property type="entry name" value="DUF4081"/>
</dbReference>
<dbReference type="Gene3D" id="3.40.630.30">
    <property type="match status" value="1"/>
</dbReference>
<gene>
    <name evidence="2" type="ORF">IAA98_12340</name>
</gene>
<sequence>MAAGTSARLAVRALGNDDLTPVVRLLVQRPVSNLFVSARIRHLGLDPFVLGCQVLGCERDGELVAMCHAGSNLVPVGSAAPDVLDAFAERIGPTRRCSSISGEAAAALGLWERLTARWQGSWTRPRDVRRHQPLMAISADPALPGDTRVEVIGPDRQEPYFEAAVAMYTEEVGVSPLAPSPTAYRSYVETLLATRRAFGVVQDGRVVFKADLGAVSGEYAQIQGVWLAPHLRGQGLAAPMMASMVTLARRVAPHLSLYVNDYNLAAIRTYERVGFTRVGEFATVLY</sequence>
<dbReference type="EMBL" id="DVLP01000363">
    <property type="protein sequence ID" value="HIT76365.1"/>
    <property type="molecule type" value="Genomic_DNA"/>
</dbReference>
<accession>A0A9D1KN61</accession>
<dbReference type="Pfam" id="PF13312">
    <property type="entry name" value="DUF4081"/>
    <property type="match status" value="1"/>
</dbReference>
<dbReference type="PIRSF" id="PIRSF021603">
    <property type="entry name" value="UCP21603_acetyltransf"/>
    <property type="match status" value="1"/>
</dbReference>
<feature type="domain" description="N-acetyltransferase" evidence="1">
    <location>
        <begin position="151"/>
        <end position="286"/>
    </location>
</feature>
<reference evidence="2" key="1">
    <citation type="submission" date="2020-10" db="EMBL/GenBank/DDBJ databases">
        <authorList>
            <person name="Gilroy R."/>
        </authorList>
    </citation>
    <scope>NUCLEOTIDE SEQUENCE</scope>
    <source>
        <strain evidence="2">ChiGjej1B1-24693</strain>
    </source>
</reference>
<evidence type="ECO:0000313" key="2">
    <source>
        <dbReference type="EMBL" id="HIT76365.1"/>
    </source>
</evidence>
<reference evidence="2" key="2">
    <citation type="journal article" date="2021" name="PeerJ">
        <title>Extensive microbial diversity within the chicken gut microbiome revealed by metagenomics and culture.</title>
        <authorList>
            <person name="Gilroy R."/>
            <person name="Ravi A."/>
            <person name="Getino M."/>
            <person name="Pursley I."/>
            <person name="Horton D.L."/>
            <person name="Alikhan N.F."/>
            <person name="Baker D."/>
            <person name="Gharbi K."/>
            <person name="Hall N."/>
            <person name="Watson M."/>
            <person name="Adriaenssens E.M."/>
            <person name="Foster-Nyarko E."/>
            <person name="Jarju S."/>
            <person name="Secka A."/>
            <person name="Antonio M."/>
            <person name="Oren A."/>
            <person name="Chaudhuri R.R."/>
            <person name="La Ragione R."/>
            <person name="Hildebrand F."/>
            <person name="Pallen M.J."/>
        </authorList>
    </citation>
    <scope>NUCLEOTIDE SEQUENCE</scope>
    <source>
        <strain evidence="2">ChiGjej1B1-24693</strain>
    </source>
</reference>
<evidence type="ECO:0000259" key="1">
    <source>
        <dbReference type="PROSITE" id="PS51186"/>
    </source>
</evidence>
<dbReference type="InterPro" id="IPR016181">
    <property type="entry name" value="Acyl_CoA_acyltransferase"/>
</dbReference>
<name>A0A9D1KN61_9ACTN</name>
<comment type="caution">
    <text evidence="2">The sequence shown here is derived from an EMBL/GenBank/DDBJ whole genome shotgun (WGS) entry which is preliminary data.</text>
</comment>
<evidence type="ECO:0000313" key="3">
    <source>
        <dbReference type="Proteomes" id="UP000886842"/>
    </source>
</evidence>
<protein>
    <submittedName>
        <fullName evidence="2">GNAT family N-acetyltransferase</fullName>
    </submittedName>
</protein>
<dbReference type="SUPFAM" id="SSF55729">
    <property type="entry name" value="Acyl-CoA N-acyltransferases (Nat)"/>
    <property type="match status" value="1"/>
</dbReference>
<organism evidence="2 3">
    <name type="scientific">Candidatus Avipropionibacterium avicola</name>
    <dbReference type="NCBI Taxonomy" id="2840701"/>
    <lineage>
        <taxon>Bacteria</taxon>
        <taxon>Bacillati</taxon>
        <taxon>Actinomycetota</taxon>
        <taxon>Actinomycetes</taxon>
        <taxon>Propionibacteriales</taxon>
        <taxon>Propionibacteriaceae</taxon>
        <taxon>Propionibacteriaceae incertae sedis</taxon>
        <taxon>Candidatus Avipropionibacterium</taxon>
    </lineage>
</organism>
<dbReference type="InterPro" id="IPR016794">
    <property type="entry name" value="UCP21603_acetyltransf"/>
</dbReference>